<keyword evidence="6" id="KW-1185">Reference proteome</keyword>
<comment type="catalytic activity">
    <reaction evidence="3">
        <text>3'-dephospho-CoA + ATP = ADP + CoA + H(+)</text>
        <dbReference type="Rhea" id="RHEA:18245"/>
        <dbReference type="ChEBI" id="CHEBI:15378"/>
        <dbReference type="ChEBI" id="CHEBI:30616"/>
        <dbReference type="ChEBI" id="CHEBI:57287"/>
        <dbReference type="ChEBI" id="CHEBI:57328"/>
        <dbReference type="ChEBI" id="CHEBI:456216"/>
        <dbReference type="EC" id="2.7.1.24"/>
    </reaction>
</comment>
<name>A0A7G9S604_9MICO</name>
<proteinExistence type="inferred from homology"/>
<dbReference type="Gene3D" id="3.40.50.300">
    <property type="entry name" value="P-loop containing nucleotide triphosphate hydrolases"/>
    <property type="match status" value="1"/>
</dbReference>
<dbReference type="PROSITE" id="PS51219">
    <property type="entry name" value="DPCK"/>
    <property type="match status" value="1"/>
</dbReference>
<keyword evidence="2 3" id="KW-0067">ATP-binding</keyword>
<evidence type="ECO:0000256" key="3">
    <source>
        <dbReference type="HAMAP-Rule" id="MF_00376"/>
    </source>
</evidence>
<gene>
    <name evidence="3" type="primary">coaE</name>
    <name evidence="5" type="ORF">H9L06_02770</name>
</gene>
<dbReference type="InterPro" id="IPR027417">
    <property type="entry name" value="P-loop_NTPase"/>
</dbReference>
<comment type="pathway">
    <text evidence="3">Cofactor biosynthesis; coenzyme A biosynthesis; CoA from (R)-pantothenate: step 5/5.</text>
</comment>
<evidence type="ECO:0000256" key="2">
    <source>
        <dbReference type="ARBA" id="ARBA00022840"/>
    </source>
</evidence>
<dbReference type="EMBL" id="CP060716">
    <property type="protein sequence ID" value="QNN63279.1"/>
    <property type="molecule type" value="Genomic_DNA"/>
</dbReference>
<dbReference type="HAMAP" id="MF_00376">
    <property type="entry name" value="Dephospho_CoA_kinase"/>
    <property type="match status" value="1"/>
</dbReference>
<dbReference type="SUPFAM" id="SSF52540">
    <property type="entry name" value="P-loop containing nucleoside triphosphate hydrolases"/>
    <property type="match status" value="1"/>
</dbReference>
<dbReference type="PANTHER" id="PTHR10695:SF46">
    <property type="entry name" value="BIFUNCTIONAL COENZYME A SYNTHASE-RELATED"/>
    <property type="match status" value="1"/>
</dbReference>
<dbReference type="KEGG" id="ldn:H9L06_02770"/>
<sequence>MQLIALTGGIASGKSTIGKKLEELGAVRIDADQLAREAVEPGSPGLELITQRFGGDVLSENGELNRAALGTIVFNDTEALNDLNTIVHPEVRRLLVTGIDRARQNDLDSVVVYEVPLLVEAGIENASEDLNFDAVVVADAPAELRVQRMIQLRGMSEDEARQRIANQASDEARRAIADVLIDTSGTEDHTIHQVEELWQQLTRQS</sequence>
<keyword evidence="3" id="KW-0963">Cytoplasm</keyword>
<reference evidence="5 6" key="1">
    <citation type="submission" date="2020-08" db="EMBL/GenBank/DDBJ databases">
        <title>Genome sequence of Leucobacter denitrificans KACC 14055T.</title>
        <authorList>
            <person name="Hyun D.-W."/>
            <person name="Bae J.-W."/>
        </authorList>
    </citation>
    <scope>NUCLEOTIDE SEQUENCE [LARGE SCALE GENOMIC DNA]</scope>
    <source>
        <strain evidence="5 6">KACC 14055</strain>
    </source>
</reference>
<dbReference type="Proteomes" id="UP000515934">
    <property type="component" value="Chromosome"/>
</dbReference>
<dbReference type="Pfam" id="PF01121">
    <property type="entry name" value="CoaE"/>
    <property type="match status" value="1"/>
</dbReference>
<keyword evidence="3 5" id="KW-0418">Kinase</keyword>
<protein>
    <recommendedName>
        <fullName evidence="3 4">Dephospho-CoA kinase</fullName>
        <ecNumber evidence="3 4">2.7.1.24</ecNumber>
    </recommendedName>
    <alternativeName>
        <fullName evidence="3">Dephosphocoenzyme A kinase</fullName>
    </alternativeName>
</protein>
<dbReference type="GO" id="GO:0005524">
    <property type="term" value="F:ATP binding"/>
    <property type="evidence" value="ECO:0007669"/>
    <property type="project" value="UniProtKB-UniRule"/>
</dbReference>
<dbReference type="GO" id="GO:0015937">
    <property type="term" value="P:coenzyme A biosynthetic process"/>
    <property type="evidence" value="ECO:0007669"/>
    <property type="project" value="UniProtKB-UniRule"/>
</dbReference>
<dbReference type="CDD" id="cd02022">
    <property type="entry name" value="DPCK"/>
    <property type="match status" value="1"/>
</dbReference>
<accession>A0A7G9S604</accession>
<dbReference type="UniPathway" id="UPA00241">
    <property type="reaction ID" value="UER00356"/>
</dbReference>
<comment type="similarity">
    <text evidence="3">Belongs to the CoaE family.</text>
</comment>
<comment type="subcellular location">
    <subcellularLocation>
        <location evidence="3">Cytoplasm</location>
    </subcellularLocation>
</comment>
<keyword evidence="3 5" id="KW-0808">Transferase</keyword>
<dbReference type="PANTHER" id="PTHR10695">
    <property type="entry name" value="DEPHOSPHO-COA KINASE-RELATED"/>
    <property type="match status" value="1"/>
</dbReference>
<dbReference type="NCBIfam" id="NF002879">
    <property type="entry name" value="PRK03333.1"/>
    <property type="match status" value="1"/>
</dbReference>
<evidence type="ECO:0000256" key="4">
    <source>
        <dbReference type="NCBIfam" id="TIGR00152"/>
    </source>
</evidence>
<comment type="function">
    <text evidence="3">Catalyzes the phosphorylation of the 3'-hydroxyl group of dephosphocoenzyme A to form coenzyme A.</text>
</comment>
<keyword evidence="1 3" id="KW-0547">Nucleotide-binding</keyword>
<evidence type="ECO:0000313" key="5">
    <source>
        <dbReference type="EMBL" id="QNN63279.1"/>
    </source>
</evidence>
<dbReference type="GO" id="GO:0005737">
    <property type="term" value="C:cytoplasm"/>
    <property type="evidence" value="ECO:0007669"/>
    <property type="project" value="UniProtKB-SubCell"/>
</dbReference>
<keyword evidence="3" id="KW-0173">Coenzyme A biosynthesis</keyword>
<organism evidence="5 6">
    <name type="scientific">Leucobacter denitrificans</name>
    <dbReference type="NCBI Taxonomy" id="683042"/>
    <lineage>
        <taxon>Bacteria</taxon>
        <taxon>Bacillati</taxon>
        <taxon>Actinomycetota</taxon>
        <taxon>Actinomycetes</taxon>
        <taxon>Micrococcales</taxon>
        <taxon>Microbacteriaceae</taxon>
        <taxon>Leucobacter</taxon>
    </lineage>
</organism>
<evidence type="ECO:0000256" key="1">
    <source>
        <dbReference type="ARBA" id="ARBA00022741"/>
    </source>
</evidence>
<evidence type="ECO:0000313" key="6">
    <source>
        <dbReference type="Proteomes" id="UP000515934"/>
    </source>
</evidence>
<dbReference type="AlphaFoldDB" id="A0A7G9S604"/>
<feature type="binding site" evidence="3">
    <location>
        <begin position="11"/>
        <end position="16"/>
    </location>
    <ligand>
        <name>ATP</name>
        <dbReference type="ChEBI" id="CHEBI:30616"/>
    </ligand>
</feature>
<dbReference type="EC" id="2.7.1.24" evidence="3 4"/>
<dbReference type="NCBIfam" id="TIGR00152">
    <property type="entry name" value="dephospho-CoA kinase"/>
    <property type="match status" value="1"/>
</dbReference>
<dbReference type="InterPro" id="IPR001977">
    <property type="entry name" value="Depp_CoAkinase"/>
</dbReference>
<dbReference type="GO" id="GO:0004140">
    <property type="term" value="F:dephospho-CoA kinase activity"/>
    <property type="evidence" value="ECO:0007669"/>
    <property type="project" value="UniProtKB-UniRule"/>
</dbReference>
<dbReference type="RefSeq" id="WP_187555746.1">
    <property type="nucleotide sequence ID" value="NZ_CP060716.1"/>
</dbReference>